<protein>
    <submittedName>
        <fullName evidence="2">Autotransporter domain-containing protein</fullName>
    </submittedName>
</protein>
<dbReference type="InterPro" id="IPR036709">
    <property type="entry name" value="Autotransporte_beta_dom_sf"/>
</dbReference>
<dbReference type="Proteomes" id="UP000595460">
    <property type="component" value="Chromosome"/>
</dbReference>
<dbReference type="PROSITE" id="PS51208">
    <property type="entry name" value="AUTOTRANSPORTER"/>
    <property type="match status" value="1"/>
</dbReference>
<evidence type="ECO:0000259" key="1">
    <source>
        <dbReference type="PROSITE" id="PS51208"/>
    </source>
</evidence>
<accession>A0ABX7BY91</accession>
<feature type="domain" description="Autotransporter" evidence="1">
    <location>
        <begin position="622"/>
        <end position="896"/>
    </location>
</feature>
<dbReference type="SMART" id="SM00869">
    <property type="entry name" value="Autotransporter"/>
    <property type="match status" value="1"/>
</dbReference>
<dbReference type="EMBL" id="CP068047">
    <property type="protein sequence ID" value="QQR34781.1"/>
    <property type="molecule type" value="Genomic_DNA"/>
</dbReference>
<dbReference type="NCBIfam" id="TIGR01414">
    <property type="entry name" value="autotrans_barl"/>
    <property type="match status" value="1"/>
</dbReference>
<dbReference type="InterPro" id="IPR005546">
    <property type="entry name" value="Autotransporte_beta"/>
</dbReference>
<name>A0ABX7BY91_9HYPH</name>
<dbReference type="Pfam" id="PF03797">
    <property type="entry name" value="Autotransporter"/>
    <property type="match status" value="1"/>
</dbReference>
<dbReference type="InterPro" id="IPR006315">
    <property type="entry name" value="OM_autotransptr_brl_dom"/>
</dbReference>
<sequence>MVTTAGFAVDTTANGAPSMSIEGNGSLSYVDTNASALVSDNISLGVNNLGGGAGEVLVVSNGAISSTNAAGAAVVVGNAGLGNVTVALSGPITGPGGGIIAGNSDIGSTGAISITTGTVNAGTIGIAAIQSGAGALNITTAGPVTGGVVGILGVASPLNVDGVRVNAQSVTGGTGIAISNLGMGTTDIAVGGTVAGTTGAGLQVGVDNVVNLGGLALDVANATGNLVGIAVSNAGLGATRVTSTGKVVGLNGPAIGVVVSNQANANDVVVDVNSVTGDDIGILTSNDGLGATLIAARGVVEAQTAVWVNSASGAAVELTIDGEVRSTLGVGGRAVDTVFAGATQIINNNSLSGTVDLSAFDDLLVNAGTWNVVGISTFGQGFDEINNHAGGVLRAAHIAGVAETTSLLDLDAYFGGGTLSLADGGGDDRLVMSGDAVFMPGAVQDIDLGATPDVLTVGGTADLGDATLRVRLQSGYVVGQTFAILETGAGLTGRYGRVEGGTAYLGLLDSYDANNAYLQLVLKQALSAPGRTRNQIATGKGLESLAMTDPLVTALLAAMTDDEARAMLDNLSGEIHGSVQSSLLRESRLVREAVWAHLRSSLDVAGSAPALAYAASGQALTWQPELTQIWSEAIGSWGRTIGDGNAADMQTRTGGVLVGADSMVGDWRLGLLLGYGSTRTEVPQVASSAESKAYQVGLYGGTAWGDVAFRTGMAYAWNDISTTRTVISGGTQTLTAQYGASTAQAFGELAYMVDLGTSTLEPFANAALVGTQNGAFSEKGGSAALSTQASTNAAAFTTLGMRAAAKFVAGETALVTVSASAGWRHGWGGVPQVQNSFAGGTGFAIAGPSVSGSALVLDGTISADLSDQLRVRAIYNGLVGPAQFDQSIEGALTVRF</sequence>
<proteinExistence type="predicted"/>
<dbReference type="SUPFAM" id="SSF103515">
    <property type="entry name" value="Autotransporter"/>
    <property type="match status" value="1"/>
</dbReference>
<reference evidence="2 3" key="1">
    <citation type="submission" date="2021-01" db="EMBL/GenBank/DDBJ databases">
        <title>Genome seq and assembly of Devosia sp. G19.</title>
        <authorList>
            <person name="Chhetri G."/>
        </authorList>
    </citation>
    <scope>NUCLEOTIDE SEQUENCE [LARGE SCALE GENOMIC DNA]</scope>
    <source>
        <strain evidence="2 3">G19</strain>
    </source>
</reference>
<keyword evidence="3" id="KW-1185">Reference proteome</keyword>
<dbReference type="Gene3D" id="2.40.128.130">
    <property type="entry name" value="Autotransporter beta-domain"/>
    <property type="match status" value="1"/>
</dbReference>
<dbReference type="RefSeq" id="WP_201653115.1">
    <property type="nucleotide sequence ID" value="NZ_CP068047.1"/>
</dbReference>
<gene>
    <name evidence="2" type="ORF">JI749_10325</name>
</gene>
<evidence type="ECO:0000313" key="3">
    <source>
        <dbReference type="Proteomes" id="UP000595460"/>
    </source>
</evidence>
<organism evidence="2 3">
    <name type="scientific">Devosia oryziradicis</name>
    <dbReference type="NCBI Taxonomy" id="2801335"/>
    <lineage>
        <taxon>Bacteria</taxon>
        <taxon>Pseudomonadati</taxon>
        <taxon>Pseudomonadota</taxon>
        <taxon>Alphaproteobacteria</taxon>
        <taxon>Hyphomicrobiales</taxon>
        <taxon>Devosiaceae</taxon>
        <taxon>Devosia</taxon>
    </lineage>
</organism>
<evidence type="ECO:0000313" key="2">
    <source>
        <dbReference type="EMBL" id="QQR34781.1"/>
    </source>
</evidence>